<keyword evidence="7" id="KW-0539">Nucleus</keyword>
<dbReference type="CDD" id="cd14498">
    <property type="entry name" value="DSP"/>
    <property type="match status" value="1"/>
</dbReference>
<dbReference type="GO" id="GO:0043409">
    <property type="term" value="P:negative regulation of MAPK cascade"/>
    <property type="evidence" value="ECO:0007669"/>
    <property type="project" value="TreeGrafter"/>
</dbReference>
<feature type="domain" description="Tyrosine-protein phosphatase" evidence="11">
    <location>
        <begin position="32"/>
        <end position="173"/>
    </location>
</feature>
<dbReference type="InterPro" id="IPR029021">
    <property type="entry name" value="Prot-tyrosine_phosphatase-like"/>
</dbReference>
<protein>
    <submittedName>
        <fullName evidence="13">Dual specificity phosphatase</fullName>
    </submittedName>
</protein>
<evidence type="ECO:0000256" key="2">
    <source>
        <dbReference type="ARBA" id="ARBA00004496"/>
    </source>
</evidence>
<evidence type="ECO:0000256" key="4">
    <source>
        <dbReference type="ARBA" id="ARBA00022490"/>
    </source>
</evidence>
<dbReference type="Pfam" id="PF00782">
    <property type="entry name" value="DSPc"/>
    <property type="match status" value="1"/>
</dbReference>
<comment type="catalytic activity">
    <reaction evidence="10">
        <text>O-phospho-L-tyrosyl-[protein] + H2O = L-tyrosyl-[protein] + phosphate</text>
        <dbReference type="Rhea" id="RHEA:10684"/>
        <dbReference type="Rhea" id="RHEA-COMP:10136"/>
        <dbReference type="Rhea" id="RHEA-COMP:20101"/>
        <dbReference type="ChEBI" id="CHEBI:15377"/>
        <dbReference type="ChEBI" id="CHEBI:43474"/>
        <dbReference type="ChEBI" id="CHEBI:46858"/>
        <dbReference type="ChEBI" id="CHEBI:61978"/>
        <dbReference type="EC" id="3.1.3.48"/>
    </reaction>
</comment>
<keyword evidence="4" id="KW-0963">Cytoplasm</keyword>
<accession>A0A2P5FWU6</accession>
<gene>
    <name evidence="13" type="ORF">TorRG33x02_020570</name>
</gene>
<dbReference type="STRING" id="63057.A0A2P5FWU6"/>
<dbReference type="PROSITE" id="PS50056">
    <property type="entry name" value="TYR_PHOSPHATASE_2"/>
    <property type="match status" value="1"/>
</dbReference>
<dbReference type="FunCoup" id="A0A2P5FWU6">
    <property type="interactions" value="1419"/>
</dbReference>
<dbReference type="GO" id="GO:0004722">
    <property type="term" value="F:protein serine/threonine phosphatase activity"/>
    <property type="evidence" value="ECO:0007669"/>
    <property type="project" value="UniProtKB-EC"/>
</dbReference>
<dbReference type="InterPro" id="IPR000340">
    <property type="entry name" value="Dual-sp_phosphatase_cat-dom"/>
</dbReference>
<name>A0A2P5FWU6_TREOI</name>
<dbReference type="Proteomes" id="UP000237000">
    <property type="component" value="Unassembled WGS sequence"/>
</dbReference>
<dbReference type="GO" id="GO:0017017">
    <property type="term" value="F:MAP kinase tyrosine/serine/threonine phosphatase activity"/>
    <property type="evidence" value="ECO:0007669"/>
    <property type="project" value="TreeGrafter"/>
</dbReference>
<proteinExistence type="inferred from homology"/>
<dbReference type="EMBL" id="JXTC01000005">
    <property type="protein sequence ID" value="POO02273.1"/>
    <property type="molecule type" value="Genomic_DNA"/>
</dbReference>
<evidence type="ECO:0000313" key="13">
    <source>
        <dbReference type="EMBL" id="POO02273.1"/>
    </source>
</evidence>
<dbReference type="GO" id="GO:0005634">
    <property type="term" value="C:nucleus"/>
    <property type="evidence" value="ECO:0007669"/>
    <property type="project" value="UniProtKB-SubCell"/>
</dbReference>
<dbReference type="PANTHER" id="PTHR10159:SF511">
    <property type="entry name" value="DUAL SPECIFICITY PROTEIN PHOSPHATASE 1"/>
    <property type="match status" value="1"/>
</dbReference>
<sequence>MDPIDMDEKLTNQILALRRVLDMRRYIGRDNLPSKIEEGLFLGSFEAARNKDALKQSNITHILTVAYFLNPLYRNEFVYKVINVADREDENLKQYFDECFDFIEGAKRSGGGVLVHCLAGKSRSVTIVVAYLMRKHGMSLSEALNLAKSKRPIASPNPGFISQLQEYEKSLLGAQSSCCFCSTVISAHIDQCDTTSTM</sequence>
<comment type="catalytic activity">
    <reaction evidence="8">
        <text>O-phospho-L-seryl-[protein] + H2O = L-seryl-[protein] + phosphate</text>
        <dbReference type="Rhea" id="RHEA:20629"/>
        <dbReference type="Rhea" id="RHEA-COMP:9863"/>
        <dbReference type="Rhea" id="RHEA-COMP:11604"/>
        <dbReference type="ChEBI" id="CHEBI:15377"/>
        <dbReference type="ChEBI" id="CHEBI:29999"/>
        <dbReference type="ChEBI" id="CHEBI:43474"/>
        <dbReference type="ChEBI" id="CHEBI:83421"/>
        <dbReference type="EC" id="3.1.3.16"/>
    </reaction>
</comment>
<keyword evidence="14" id="KW-1185">Reference proteome</keyword>
<evidence type="ECO:0000256" key="6">
    <source>
        <dbReference type="ARBA" id="ARBA00022912"/>
    </source>
</evidence>
<dbReference type="Gene3D" id="3.90.190.10">
    <property type="entry name" value="Protein tyrosine phosphatase superfamily"/>
    <property type="match status" value="1"/>
</dbReference>
<dbReference type="InterPro" id="IPR000387">
    <property type="entry name" value="Tyr_Pase_dom"/>
</dbReference>
<comment type="subcellular location">
    <subcellularLocation>
        <location evidence="2">Cytoplasm</location>
    </subcellularLocation>
    <subcellularLocation>
        <location evidence="1">Nucleus</location>
    </subcellularLocation>
</comment>
<dbReference type="SUPFAM" id="SSF52799">
    <property type="entry name" value="(Phosphotyrosine protein) phosphatases II"/>
    <property type="match status" value="1"/>
</dbReference>
<reference evidence="14" key="1">
    <citation type="submission" date="2016-06" db="EMBL/GenBank/DDBJ databases">
        <title>Parallel loss of symbiosis genes in relatives of nitrogen-fixing non-legume Parasponia.</title>
        <authorList>
            <person name="Van Velzen R."/>
            <person name="Holmer R."/>
            <person name="Bu F."/>
            <person name="Rutten L."/>
            <person name="Van Zeijl A."/>
            <person name="Liu W."/>
            <person name="Santuari L."/>
            <person name="Cao Q."/>
            <person name="Sharma T."/>
            <person name="Shen D."/>
            <person name="Roswanjaya Y."/>
            <person name="Wardhani T."/>
            <person name="Kalhor M.S."/>
            <person name="Jansen J."/>
            <person name="Van den Hoogen J."/>
            <person name="Gungor B."/>
            <person name="Hartog M."/>
            <person name="Hontelez J."/>
            <person name="Verver J."/>
            <person name="Yang W.-C."/>
            <person name="Schijlen E."/>
            <person name="Repin R."/>
            <person name="Schilthuizen M."/>
            <person name="Schranz E."/>
            <person name="Heidstra R."/>
            <person name="Miyata K."/>
            <person name="Fedorova E."/>
            <person name="Kohlen W."/>
            <person name="Bisseling T."/>
            <person name="Smit S."/>
            <person name="Geurts R."/>
        </authorList>
    </citation>
    <scope>NUCLEOTIDE SEQUENCE [LARGE SCALE GENOMIC DNA]</scope>
    <source>
        <strain evidence="14">cv. RG33-2</strain>
    </source>
</reference>
<dbReference type="SMART" id="SM00195">
    <property type="entry name" value="DSPc"/>
    <property type="match status" value="1"/>
</dbReference>
<dbReference type="PANTHER" id="PTHR10159">
    <property type="entry name" value="DUAL SPECIFICITY PROTEIN PHOSPHATASE"/>
    <property type="match status" value="1"/>
</dbReference>
<evidence type="ECO:0000259" key="12">
    <source>
        <dbReference type="PROSITE" id="PS50056"/>
    </source>
</evidence>
<dbReference type="AlphaFoldDB" id="A0A2P5FWU6"/>
<keyword evidence="6" id="KW-0904">Protein phosphatase</keyword>
<feature type="domain" description="Tyrosine specific protein phosphatases" evidence="12">
    <location>
        <begin position="93"/>
        <end position="152"/>
    </location>
</feature>
<evidence type="ECO:0000256" key="10">
    <source>
        <dbReference type="ARBA" id="ARBA00051722"/>
    </source>
</evidence>
<evidence type="ECO:0000313" key="14">
    <source>
        <dbReference type="Proteomes" id="UP000237000"/>
    </source>
</evidence>
<dbReference type="GO" id="GO:0005737">
    <property type="term" value="C:cytoplasm"/>
    <property type="evidence" value="ECO:0007669"/>
    <property type="project" value="UniProtKB-SubCell"/>
</dbReference>
<dbReference type="InParanoid" id="A0A2P5FWU6"/>
<evidence type="ECO:0000256" key="3">
    <source>
        <dbReference type="ARBA" id="ARBA00008601"/>
    </source>
</evidence>
<dbReference type="FunFam" id="3.90.190.10:FF:000056">
    <property type="entry name" value="Dual specificity phosphatase 12"/>
    <property type="match status" value="1"/>
</dbReference>
<dbReference type="GO" id="GO:0033550">
    <property type="term" value="F:MAP kinase tyrosine phosphatase activity"/>
    <property type="evidence" value="ECO:0007669"/>
    <property type="project" value="TreeGrafter"/>
</dbReference>
<dbReference type="OrthoDB" id="10252009at2759"/>
<evidence type="ECO:0000256" key="1">
    <source>
        <dbReference type="ARBA" id="ARBA00004123"/>
    </source>
</evidence>
<comment type="catalytic activity">
    <reaction evidence="9">
        <text>O-phospho-L-threonyl-[protein] + H2O = L-threonyl-[protein] + phosphate</text>
        <dbReference type="Rhea" id="RHEA:47004"/>
        <dbReference type="Rhea" id="RHEA-COMP:11060"/>
        <dbReference type="Rhea" id="RHEA-COMP:11605"/>
        <dbReference type="ChEBI" id="CHEBI:15377"/>
        <dbReference type="ChEBI" id="CHEBI:30013"/>
        <dbReference type="ChEBI" id="CHEBI:43474"/>
        <dbReference type="ChEBI" id="CHEBI:61977"/>
        <dbReference type="EC" id="3.1.3.16"/>
    </reaction>
</comment>
<organism evidence="13 14">
    <name type="scientific">Trema orientale</name>
    <name type="common">Charcoal tree</name>
    <name type="synonym">Celtis orientalis</name>
    <dbReference type="NCBI Taxonomy" id="63057"/>
    <lineage>
        <taxon>Eukaryota</taxon>
        <taxon>Viridiplantae</taxon>
        <taxon>Streptophyta</taxon>
        <taxon>Embryophyta</taxon>
        <taxon>Tracheophyta</taxon>
        <taxon>Spermatophyta</taxon>
        <taxon>Magnoliopsida</taxon>
        <taxon>eudicotyledons</taxon>
        <taxon>Gunneridae</taxon>
        <taxon>Pentapetalae</taxon>
        <taxon>rosids</taxon>
        <taxon>fabids</taxon>
        <taxon>Rosales</taxon>
        <taxon>Cannabaceae</taxon>
        <taxon>Trema</taxon>
    </lineage>
</organism>
<comment type="similarity">
    <text evidence="3">Belongs to the protein-tyrosine phosphatase family. Non-receptor class dual specificity subfamily.</text>
</comment>
<evidence type="ECO:0000259" key="11">
    <source>
        <dbReference type="PROSITE" id="PS50054"/>
    </source>
</evidence>
<dbReference type="GO" id="GO:0008330">
    <property type="term" value="F:protein tyrosine/threonine phosphatase activity"/>
    <property type="evidence" value="ECO:0007669"/>
    <property type="project" value="TreeGrafter"/>
</dbReference>
<comment type="caution">
    <text evidence="13">The sequence shown here is derived from an EMBL/GenBank/DDBJ whole genome shotgun (WGS) entry which is preliminary data.</text>
</comment>
<evidence type="ECO:0000256" key="7">
    <source>
        <dbReference type="ARBA" id="ARBA00023242"/>
    </source>
</evidence>
<evidence type="ECO:0000256" key="9">
    <source>
        <dbReference type="ARBA" id="ARBA00048336"/>
    </source>
</evidence>
<keyword evidence="5" id="KW-0378">Hydrolase</keyword>
<evidence type="ECO:0000256" key="5">
    <source>
        <dbReference type="ARBA" id="ARBA00022801"/>
    </source>
</evidence>
<dbReference type="InterPro" id="IPR020422">
    <property type="entry name" value="TYR_PHOSPHATASE_DUAL_dom"/>
</dbReference>
<evidence type="ECO:0000256" key="8">
    <source>
        <dbReference type="ARBA" id="ARBA00047761"/>
    </source>
</evidence>
<dbReference type="PROSITE" id="PS50054">
    <property type="entry name" value="TYR_PHOSPHATASE_DUAL"/>
    <property type="match status" value="1"/>
</dbReference>